<dbReference type="GO" id="GO:0051537">
    <property type="term" value="F:2 iron, 2 sulfur cluster binding"/>
    <property type="evidence" value="ECO:0007669"/>
    <property type="project" value="UniProtKB-KW"/>
</dbReference>
<evidence type="ECO:0000313" key="10">
    <source>
        <dbReference type="EMBL" id="MFC4357088.1"/>
    </source>
</evidence>
<feature type="domain" description="2Fe-2S ferredoxin-type" evidence="9">
    <location>
        <begin position="9"/>
        <end position="101"/>
    </location>
</feature>
<dbReference type="InterPro" id="IPR006058">
    <property type="entry name" value="2Fe2S_fd_BS"/>
</dbReference>
<evidence type="ECO:0000259" key="9">
    <source>
        <dbReference type="PROSITE" id="PS51085"/>
    </source>
</evidence>
<dbReference type="Pfam" id="PF00111">
    <property type="entry name" value="Fer2"/>
    <property type="match status" value="1"/>
</dbReference>
<dbReference type="SUPFAM" id="SSF54292">
    <property type="entry name" value="2Fe-2S ferredoxin-like"/>
    <property type="match status" value="1"/>
</dbReference>
<organism evidence="10 11">
    <name type="scientific">Halobium salinum</name>
    <dbReference type="NCBI Taxonomy" id="1364940"/>
    <lineage>
        <taxon>Archaea</taxon>
        <taxon>Methanobacteriati</taxon>
        <taxon>Methanobacteriota</taxon>
        <taxon>Stenosarchaea group</taxon>
        <taxon>Halobacteria</taxon>
        <taxon>Halobacteriales</taxon>
        <taxon>Haloferacaceae</taxon>
        <taxon>Halobium</taxon>
    </lineage>
</organism>
<dbReference type="Gene3D" id="3.10.20.30">
    <property type="match status" value="1"/>
</dbReference>
<dbReference type="PANTHER" id="PTHR43112:SF3">
    <property type="entry name" value="FERREDOXIN-2, CHLOROPLASTIC"/>
    <property type="match status" value="1"/>
</dbReference>
<dbReference type="Proteomes" id="UP001595921">
    <property type="component" value="Unassembled WGS sequence"/>
</dbReference>
<evidence type="ECO:0000256" key="3">
    <source>
        <dbReference type="ARBA" id="ARBA00022714"/>
    </source>
</evidence>
<evidence type="ECO:0000256" key="1">
    <source>
        <dbReference type="ARBA" id="ARBA00007874"/>
    </source>
</evidence>
<sequence length="111" mass="11795">MSGSDAERFTVDLRWRSGREERIAVDADETVLDAADAADVALPFGCRTGACGTCTGQVVAGELAHRRPPRALKGRHLDAGYALLCIAEPRADSEVEVGTDVAADLVSNPWK</sequence>
<evidence type="ECO:0000256" key="2">
    <source>
        <dbReference type="ARBA" id="ARBA00022448"/>
    </source>
</evidence>
<keyword evidence="2" id="KW-0813">Transport</keyword>
<dbReference type="RefSeq" id="WP_267622624.1">
    <property type="nucleotide sequence ID" value="NZ_JAODIW010000006.1"/>
</dbReference>
<keyword evidence="7" id="KW-0411">Iron-sulfur</keyword>
<dbReference type="InterPro" id="IPR001041">
    <property type="entry name" value="2Fe-2S_ferredoxin-type"/>
</dbReference>
<reference evidence="10 11" key="1">
    <citation type="journal article" date="2019" name="Int. J. Syst. Evol. Microbiol.">
        <title>The Global Catalogue of Microorganisms (GCM) 10K type strain sequencing project: providing services to taxonomists for standard genome sequencing and annotation.</title>
        <authorList>
            <consortium name="The Broad Institute Genomics Platform"/>
            <consortium name="The Broad Institute Genome Sequencing Center for Infectious Disease"/>
            <person name="Wu L."/>
            <person name="Ma J."/>
        </authorList>
    </citation>
    <scope>NUCLEOTIDE SEQUENCE [LARGE SCALE GENOMIC DNA]</scope>
    <source>
        <strain evidence="10 11">CGMCC 1.12553</strain>
    </source>
</reference>
<dbReference type="CDD" id="cd00207">
    <property type="entry name" value="fer2"/>
    <property type="match status" value="1"/>
</dbReference>
<comment type="similarity">
    <text evidence="1">Belongs to the 2Fe2S plant-type ferredoxin family.</text>
</comment>
<keyword evidence="3" id="KW-0001">2Fe-2S</keyword>
<evidence type="ECO:0000313" key="11">
    <source>
        <dbReference type="Proteomes" id="UP001595921"/>
    </source>
</evidence>
<proteinExistence type="inferred from homology"/>
<evidence type="ECO:0000256" key="4">
    <source>
        <dbReference type="ARBA" id="ARBA00022723"/>
    </source>
</evidence>
<gene>
    <name evidence="10" type="ORF">ACFO0N_03885</name>
</gene>
<keyword evidence="6" id="KW-0408">Iron</keyword>
<dbReference type="PROSITE" id="PS00197">
    <property type="entry name" value="2FE2S_FER_1"/>
    <property type="match status" value="1"/>
</dbReference>
<dbReference type="EMBL" id="JBHSDS010000003">
    <property type="protein sequence ID" value="MFC4357088.1"/>
    <property type="molecule type" value="Genomic_DNA"/>
</dbReference>
<evidence type="ECO:0000256" key="5">
    <source>
        <dbReference type="ARBA" id="ARBA00022982"/>
    </source>
</evidence>
<keyword evidence="5" id="KW-0249">Electron transport</keyword>
<keyword evidence="4" id="KW-0479">Metal-binding</keyword>
<keyword evidence="11" id="KW-1185">Reference proteome</keyword>
<name>A0ABD5P8K7_9EURY</name>
<accession>A0ABD5P8K7</accession>
<dbReference type="PANTHER" id="PTHR43112">
    <property type="entry name" value="FERREDOXIN"/>
    <property type="match status" value="1"/>
</dbReference>
<protein>
    <submittedName>
        <fullName evidence="10">2Fe-2S iron-sulfur cluster-binding protein</fullName>
    </submittedName>
</protein>
<evidence type="ECO:0000256" key="7">
    <source>
        <dbReference type="ARBA" id="ARBA00023014"/>
    </source>
</evidence>
<dbReference type="AlphaFoldDB" id="A0ABD5P8K7"/>
<dbReference type="GO" id="GO:0046872">
    <property type="term" value="F:metal ion binding"/>
    <property type="evidence" value="ECO:0007669"/>
    <property type="project" value="UniProtKB-KW"/>
</dbReference>
<dbReference type="InterPro" id="IPR036010">
    <property type="entry name" value="2Fe-2S_ferredoxin-like_sf"/>
</dbReference>
<comment type="cofactor">
    <cofactor evidence="8">
        <name>[2Fe-2S] cluster</name>
        <dbReference type="ChEBI" id="CHEBI:190135"/>
    </cofactor>
</comment>
<evidence type="ECO:0000256" key="6">
    <source>
        <dbReference type="ARBA" id="ARBA00023004"/>
    </source>
</evidence>
<comment type="caution">
    <text evidence="10">The sequence shown here is derived from an EMBL/GenBank/DDBJ whole genome shotgun (WGS) entry which is preliminary data.</text>
</comment>
<evidence type="ECO:0000256" key="8">
    <source>
        <dbReference type="ARBA" id="ARBA00034078"/>
    </source>
</evidence>
<dbReference type="PROSITE" id="PS51085">
    <property type="entry name" value="2FE2S_FER_2"/>
    <property type="match status" value="1"/>
</dbReference>
<dbReference type="InterPro" id="IPR012675">
    <property type="entry name" value="Beta-grasp_dom_sf"/>
</dbReference>